<protein>
    <submittedName>
        <fullName evidence="2">N-acetyltransferase</fullName>
    </submittedName>
</protein>
<feature type="domain" description="N-acetyltransferase" evidence="1">
    <location>
        <begin position="32"/>
        <end position="182"/>
    </location>
</feature>
<organism evidence="2 3">
    <name type="scientific">Cereibacter sphaeroides</name>
    <name type="common">Rhodobacter sphaeroides</name>
    <dbReference type="NCBI Taxonomy" id="1063"/>
    <lineage>
        <taxon>Bacteria</taxon>
        <taxon>Pseudomonadati</taxon>
        <taxon>Pseudomonadota</taxon>
        <taxon>Alphaproteobacteria</taxon>
        <taxon>Rhodobacterales</taxon>
        <taxon>Paracoccaceae</taxon>
        <taxon>Cereibacter</taxon>
    </lineage>
</organism>
<proteinExistence type="predicted"/>
<sequence>MSEPWTHPLTRAAAMQAASLAAAVPELATPRLRLRAPRLEDFATYAEIVGSDRGLDVGGPMAPAKAWNDFCRMVATWLLRGHGLWSVERRGELLGFVLIGMEPGDPEPELGFLFTAEAEGQGHAQEAAEAARAHAFGALGLPGLVSCIAPENFRSRRLAERLGARPDPGTLDGVLVYRHPVPELSV</sequence>
<dbReference type="PANTHER" id="PTHR43792">
    <property type="entry name" value="GNAT FAMILY, PUTATIVE (AFU_ORTHOLOGUE AFUA_3G00765)-RELATED-RELATED"/>
    <property type="match status" value="1"/>
</dbReference>
<dbReference type="AlphaFoldDB" id="A0AAX1UL65"/>
<evidence type="ECO:0000313" key="3">
    <source>
        <dbReference type="Proteomes" id="UP000266305"/>
    </source>
</evidence>
<dbReference type="Pfam" id="PF13302">
    <property type="entry name" value="Acetyltransf_3"/>
    <property type="match status" value="1"/>
</dbReference>
<dbReference type="RefSeq" id="WP_119000176.1">
    <property type="nucleotide sequence ID" value="NZ_QWGP01000010.1"/>
</dbReference>
<evidence type="ECO:0000313" key="2">
    <source>
        <dbReference type="EMBL" id="RHZ94947.1"/>
    </source>
</evidence>
<name>A0AAX1UL65_CERSP</name>
<dbReference type="Gene3D" id="3.40.630.30">
    <property type="match status" value="1"/>
</dbReference>
<dbReference type="EMBL" id="QWGP01000010">
    <property type="protein sequence ID" value="RHZ94947.1"/>
    <property type="molecule type" value="Genomic_DNA"/>
</dbReference>
<comment type="caution">
    <text evidence="2">The sequence shown here is derived from an EMBL/GenBank/DDBJ whole genome shotgun (WGS) entry which is preliminary data.</text>
</comment>
<dbReference type="PROSITE" id="PS51186">
    <property type="entry name" value="GNAT"/>
    <property type="match status" value="1"/>
</dbReference>
<dbReference type="PANTHER" id="PTHR43792:SF1">
    <property type="entry name" value="N-ACETYLTRANSFERASE DOMAIN-CONTAINING PROTEIN"/>
    <property type="match status" value="1"/>
</dbReference>
<gene>
    <name evidence="2" type="ORF">D1114_10960</name>
</gene>
<dbReference type="InterPro" id="IPR000182">
    <property type="entry name" value="GNAT_dom"/>
</dbReference>
<dbReference type="InterPro" id="IPR016181">
    <property type="entry name" value="Acyl_CoA_acyltransferase"/>
</dbReference>
<evidence type="ECO:0000259" key="1">
    <source>
        <dbReference type="PROSITE" id="PS51186"/>
    </source>
</evidence>
<dbReference type="SUPFAM" id="SSF55729">
    <property type="entry name" value="Acyl-CoA N-acyltransferases (Nat)"/>
    <property type="match status" value="1"/>
</dbReference>
<accession>A0AAX1UL65</accession>
<reference evidence="2 3" key="1">
    <citation type="submission" date="2018-08" db="EMBL/GenBank/DDBJ databases">
        <title>Draft genome sequence of Rhodobacter sphaeroides FY.</title>
        <authorList>
            <person name="Rayyan A."/>
            <person name="Meyer T.E."/>
            <person name="Kyndt J.A."/>
        </authorList>
    </citation>
    <scope>NUCLEOTIDE SEQUENCE [LARGE SCALE GENOMIC DNA]</scope>
    <source>
        <strain evidence="2 3">FY</strain>
    </source>
</reference>
<dbReference type="Proteomes" id="UP000266305">
    <property type="component" value="Unassembled WGS sequence"/>
</dbReference>
<dbReference type="InterPro" id="IPR051531">
    <property type="entry name" value="N-acetyltransferase"/>
</dbReference>
<dbReference type="GO" id="GO:0016747">
    <property type="term" value="F:acyltransferase activity, transferring groups other than amino-acyl groups"/>
    <property type="evidence" value="ECO:0007669"/>
    <property type="project" value="InterPro"/>
</dbReference>